<gene>
    <name evidence="2" type="ORF">SAG0164_01440</name>
</gene>
<dbReference type="EMBL" id="ALSF01000081">
    <property type="protein sequence ID" value="EPU38275.1"/>
    <property type="molecule type" value="Genomic_DNA"/>
</dbReference>
<evidence type="ECO:0000313" key="2">
    <source>
        <dbReference type="EMBL" id="EPU38275.1"/>
    </source>
</evidence>
<name>A0AAD2WUP5_STRAG</name>
<evidence type="ECO:0000313" key="3">
    <source>
        <dbReference type="Proteomes" id="UP000015176"/>
    </source>
</evidence>
<proteinExistence type="predicted"/>
<organism evidence="2 3">
    <name type="scientific">Streptococcus agalactiae MRI Z1-216</name>
    <dbReference type="NCBI Taxonomy" id="1154879"/>
    <lineage>
        <taxon>Bacteria</taxon>
        <taxon>Bacillati</taxon>
        <taxon>Bacillota</taxon>
        <taxon>Bacilli</taxon>
        <taxon>Lactobacillales</taxon>
        <taxon>Streptococcaceae</taxon>
        <taxon>Streptococcus</taxon>
    </lineage>
</organism>
<dbReference type="Pfam" id="PF08708">
    <property type="entry name" value="PriCT_1"/>
    <property type="match status" value="1"/>
</dbReference>
<feature type="domain" description="Primase C-terminal 1" evidence="1">
    <location>
        <begin position="204"/>
        <end position="235"/>
    </location>
</feature>
<accession>A0AAD2WUP5</accession>
<dbReference type="AlphaFoldDB" id="A0AAD2WUP5"/>
<protein>
    <recommendedName>
        <fullName evidence="1">Primase C-terminal 1 domain-containing protein</fullName>
    </recommendedName>
</protein>
<dbReference type="InterPro" id="IPR014820">
    <property type="entry name" value="PriCT_1"/>
</dbReference>
<reference evidence="2 3" key="1">
    <citation type="submission" date="2012-07" db="EMBL/GenBank/DDBJ databases">
        <authorList>
            <person name="Moroni P."/>
            <person name="Richards V.P."/>
            <person name="Durkin S.A.S."/>
            <person name="Kim M."/>
            <person name="Pavinski Bitar P.D."/>
            <person name="Stanhope M.J."/>
            <person name="Town C.D."/>
            <person name="Zadoks R.N."/>
            <person name="Venter J.C."/>
        </authorList>
    </citation>
    <scope>NUCLEOTIDE SEQUENCE [LARGE SCALE GENOMIC DNA]</scope>
    <source>
        <strain evidence="2 3">MRI Z1-216</strain>
    </source>
</reference>
<sequence length="262" mass="29696">STEAVSENQDSFTHWTPNVYRYGSYSDSKRQITRGHSEDNLRQINTFYIDFDITSSAEEMTSGDILTAAIDLGFMPTLILKSDKGYQAYFVLSEPAYVTSHSQFRVVKVAKAISQNLRNYFSQTLPVDMTCNHFGIARMPRTDNIEFFHADYTYSFQEWLDWSMKQSDIPFPSKKPNLTVISGSEGVKQVDEPWYGLLMREANIKGDKALMGRNNVLFTLALANFSSGVSQSDCEVVLAELGRIALSGRVSESYLFSLFRKI</sequence>
<feature type="non-terminal residue" evidence="2">
    <location>
        <position position="1"/>
    </location>
</feature>
<dbReference type="Proteomes" id="UP000015176">
    <property type="component" value="Unassembled WGS sequence"/>
</dbReference>
<evidence type="ECO:0000259" key="1">
    <source>
        <dbReference type="Pfam" id="PF08708"/>
    </source>
</evidence>
<comment type="caution">
    <text evidence="2">The sequence shown here is derived from an EMBL/GenBank/DDBJ whole genome shotgun (WGS) entry which is preliminary data.</text>
</comment>